<sequence length="825" mass="91582">MKNFKEECTLKKWLPALLIAVLLVTFFPRTAITGTSASNENELAVNISLFGEPMKVERPPILVDGVTLVPLRSIAEALGAELKWHPDQTIEMKQGTTRVQLAIGSLSAQKNGQLFTLETAPRLVGSYTMVPARFISESFDMLVTWDRATYTVNINHLQALPTVGSLDNLRALLEKAQGTQSAIYAFATKADRAISVQEEVTNKSAAPSASGAAAQSEAKATADYSSTNTQVAGVDEADIVKTDGTYIYHVNREQQNVLISKAYPSTEMKLVSTLDYKDFNPNELYVDDKHLIVIGNANQRYDHLPAPSVSSSTAAEPNTALEKKRMIYPVYSRQTVKAYMYDIADKANPKLVRDLELDGSYVSSRKIGSSLYLIANQYVDMYHLMKQNDLESAPVDQGQQGQGANPNVPFYKDSAISQDFQTIDYKNIYYFPDSVASNYMLVAGLDLNKIEQGMNVSAYLGSGHNVYASNQNLFVAVTKYAPVQREPLTDKDGSAPADRKLIYPTYEPNTSVFKFKLDQGAAKYVAQGEVPGTVLNQFSMDENDGHLRIATTRGNMWATGEKDISKNNVYILNEAMQQTGKLEDIAPGERIYSARFMGSRAYMVTFKNVDPLFVLDLSNPSAPKILGALKIPGYSDYLHPYDENHLIGFGKETIETTLKGGQGVPDRTAAFYLGMKVSLFDVTDVSRPVEKFKEVIGDRGTESELLHNHKALLFSRENNLLAFPVRVMEVEGNKTDLNGMPAYGQFSYQGAYVYNLDLQNGFNLKGKITHMTEEDRLKSGNNWFDSKRNVERILYIKDTLYTLSPGMIKTNDMLTLKEKGSLLLP</sequence>
<dbReference type="InterPro" id="IPR019198">
    <property type="entry name" value="Beta_propeller_containing"/>
</dbReference>
<dbReference type="Proteomes" id="UP000650466">
    <property type="component" value="Unassembled WGS sequence"/>
</dbReference>
<organism evidence="2 3">
    <name type="scientific">Paenibacillus sedimenti</name>
    <dbReference type="NCBI Taxonomy" id="2770274"/>
    <lineage>
        <taxon>Bacteria</taxon>
        <taxon>Bacillati</taxon>
        <taxon>Bacillota</taxon>
        <taxon>Bacilli</taxon>
        <taxon>Bacillales</taxon>
        <taxon>Paenibacillaceae</taxon>
        <taxon>Paenibacillus</taxon>
    </lineage>
</organism>
<dbReference type="Pfam" id="PF09826">
    <property type="entry name" value="Beta_propel"/>
    <property type="match status" value="1"/>
</dbReference>
<dbReference type="SUPFAM" id="SSF55383">
    <property type="entry name" value="Copper amine oxidase, domain N"/>
    <property type="match status" value="1"/>
</dbReference>
<evidence type="ECO:0000313" key="2">
    <source>
        <dbReference type="EMBL" id="MBD0379908.1"/>
    </source>
</evidence>
<reference evidence="2" key="1">
    <citation type="submission" date="2020-09" db="EMBL/GenBank/DDBJ databases">
        <title>Draft Genome Sequence of Paenibacillus sp. WST5.</title>
        <authorList>
            <person name="Bao Z."/>
        </authorList>
    </citation>
    <scope>NUCLEOTIDE SEQUENCE</scope>
    <source>
        <strain evidence="2">WST5</strain>
    </source>
</reference>
<accession>A0A926KML9</accession>
<dbReference type="InterPro" id="IPR036582">
    <property type="entry name" value="Mao_N_sf"/>
</dbReference>
<comment type="caution">
    <text evidence="2">The sequence shown here is derived from an EMBL/GenBank/DDBJ whole genome shotgun (WGS) entry which is preliminary data.</text>
</comment>
<evidence type="ECO:0000259" key="1">
    <source>
        <dbReference type="Pfam" id="PF07833"/>
    </source>
</evidence>
<dbReference type="Gene3D" id="3.30.457.10">
    <property type="entry name" value="Copper amine oxidase-like, N-terminal domain"/>
    <property type="match status" value="1"/>
</dbReference>
<dbReference type="Pfam" id="PF07833">
    <property type="entry name" value="Cu_amine_oxidN1"/>
    <property type="match status" value="1"/>
</dbReference>
<evidence type="ECO:0000313" key="3">
    <source>
        <dbReference type="Proteomes" id="UP000650466"/>
    </source>
</evidence>
<name>A0A926KML9_9BACL</name>
<dbReference type="InterPro" id="IPR012854">
    <property type="entry name" value="Cu_amine_oxidase-like_N"/>
</dbReference>
<protein>
    <submittedName>
        <fullName evidence="2">Beta-propeller domain-containing protein</fullName>
    </submittedName>
</protein>
<dbReference type="AlphaFoldDB" id="A0A926KML9"/>
<keyword evidence="3" id="KW-1185">Reference proteome</keyword>
<gene>
    <name evidence="2" type="ORF">ICC18_07265</name>
</gene>
<feature type="domain" description="Copper amine oxidase-like N-terminal" evidence="1">
    <location>
        <begin position="51"/>
        <end position="154"/>
    </location>
</feature>
<dbReference type="EMBL" id="JACVVD010000002">
    <property type="protein sequence ID" value="MBD0379908.1"/>
    <property type="molecule type" value="Genomic_DNA"/>
</dbReference>
<proteinExistence type="predicted"/>